<dbReference type="GO" id="GO:0016740">
    <property type="term" value="F:transferase activity"/>
    <property type="evidence" value="ECO:0007669"/>
    <property type="project" value="UniProtKB-KW"/>
</dbReference>
<dbReference type="PANTHER" id="PTHR30582:SF2">
    <property type="entry name" value="L,D-TRANSPEPTIDASE YCIB-RELATED"/>
    <property type="match status" value="1"/>
</dbReference>
<dbReference type="Pfam" id="PF03734">
    <property type="entry name" value="YkuD"/>
    <property type="match status" value="1"/>
</dbReference>
<dbReference type="InterPro" id="IPR050979">
    <property type="entry name" value="LD-transpeptidase"/>
</dbReference>
<dbReference type="GO" id="GO:0071555">
    <property type="term" value="P:cell wall organization"/>
    <property type="evidence" value="ECO:0007669"/>
    <property type="project" value="UniProtKB-KW"/>
</dbReference>
<evidence type="ECO:0000256" key="3">
    <source>
        <dbReference type="ARBA" id="ARBA00022960"/>
    </source>
</evidence>
<sequence length="225" mass="23462">MRREYRILLATLAGFVLLVLGARLVGGGSPSVSNASPIVTEAGIAGESVAATPTSVPEVIEPIGSDPAATVAAAATAAPAATTAPVDNGCVDHGHSAVVDRAHQRAWLCNDGHVADTFPMTGANSQPDPGTYKVYAKDLKASSNLTGRYSTMTHFVAFTHGKYQGARIAFHSIPKYANGEYVQPLDSVGTAKLRGASSGCIRVLYDDSVKIWNWLKIGDPVVVIS</sequence>
<evidence type="ECO:0000313" key="7">
    <source>
        <dbReference type="EMBL" id="CAB4889236.1"/>
    </source>
</evidence>
<dbReference type="Gene3D" id="2.40.440.10">
    <property type="entry name" value="L,D-transpeptidase catalytic domain-like"/>
    <property type="match status" value="1"/>
</dbReference>
<dbReference type="PANTHER" id="PTHR30582">
    <property type="entry name" value="L,D-TRANSPEPTIDASE"/>
    <property type="match status" value="1"/>
</dbReference>
<dbReference type="EMBL" id="CAFBLP010000095">
    <property type="protein sequence ID" value="CAB4889236.1"/>
    <property type="molecule type" value="Genomic_DNA"/>
</dbReference>
<name>A0A6J7F132_9ZZZZ</name>
<dbReference type="CDD" id="cd16913">
    <property type="entry name" value="YkuD_like"/>
    <property type="match status" value="1"/>
</dbReference>
<dbReference type="GO" id="GO:0071972">
    <property type="term" value="F:peptidoglycan L,D-transpeptidase activity"/>
    <property type="evidence" value="ECO:0007669"/>
    <property type="project" value="TreeGrafter"/>
</dbReference>
<dbReference type="GO" id="GO:0005576">
    <property type="term" value="C:extracellular region"/>
    <property type="evidence" value="ECO:0007669"/>
    <property type="project" value="TreeGrafter"/>
</dbReference>
<evidence type="ECO:0000259" key="6">
    <source>
        <dbReference type="PROSITE" id="PS52029"/>
    </source>
</evidence>
<keyword evidence="5" id="KW-0961">Cell wall biogenesis/degradation</keyword>
<organism evidence="7">
    <name type="scientific">freshwater metagenome</name>
    <dbReference type="NCBI Taxonomy" id="449393"/>
    <lineage>
        <taxon>unclassified sequences</taxon>
        <taxon>metagenomes</taxon>
        <taxon>ecological metagenomes</taxon>
    </lineage>
</organism>
<dbReference type="AlphaFoldDB" id="A0A6J7F132"/>
<dbReference type="UniPathway" id="UPA00219"/>
<keyword evidence="3" id="KW-0133">Cell shape</keyword>
<evidence type="ECO:0000256" key="1">
    <source>
        <dbReference type="ARBA" id="ARBA00004752"/>
    </source>
</evidence>
<dbReference type="InterPro" id="IPR005490">
    <property type="entry name" value="LD_TPept_cat_dom"/>
</dbReference>
<dbReference type="SUPFAM" id="SSF141523">
    <property type="entry name" value="L,D-transpeptidase catalytic domain-like"/>
    <property type="match status" value="1"/>
</dbReference>
<dbReference type="PROSITE" id="PS52029">
    <property type="entry name" value="LD_TPASE"/>
    <property type="match status" value="1"/>
</dbReference>
<dbReference type="InterPro" id="IPR038063">
    <property type="entry name" value="Transpep_catalytic_dom"/>
</dbReference>
<keyword evidence="2" id="KW-0808">Transferase</keyword>
<comment type="pathway">
    <text evidence="1">Cell wall biogenesis; peptidoglycan biosynthesis.</text>
</comment>
<accession>A0A6J7F132</accession>
<gene>
    <name evidence="7" type="ORF">UFOPK3376_02673</name>
</gene>
<evidence type="ECO:0000256" key="4">
    <source>
        <dbReference type="ARBA" id="ARBA00022984"/>
    </source>
</evidence>
<evidence type="ECO:0000256" key="5">
    <source>
        <dbReference type="ARBA" id="ARBA00023316"/>
    </source>
</evidence>
<proteinExistence type="predicted"/>
<feature type="domain" description="L,D-TPase catalytic" evidence="6">
    <location>
        <begin position="95"/>
        <end position="224"/>
    </location>
</feature>
<evidence type="ECO:0000256" key="2">
    <source>
        <dbReference type="ARBA" id="ARBA00022679"/>
    </source>
</evidence>
<reference evidence="7" key="1">
    <citation type="submission" date="2020-05" db="EMBL/GenBank/DDBJ databases">
        <authorList>
            <person name="Chiriac C."/>
            <person name="Salcher M."/>
            <person name="Ghai R."/>
            <person name="Kavagutti S V."/>
        </authorList>
    </citation>
    <scope>NUCLEOTIDE SEQUENCE</scope>
</reference>
<keyword evidence="4" id="KW-0573">Peptidoglycan synthesis</keyword>
<protein>
    <submittedName>
        <fullName evidence="7">Unannotated protein</fullName>
    </submittedName>
</protein>
<dbReference type="GO" id="GO:0008360">
    <property type="term" value="P:regulation of cell shape"/>
    <property type="evidence" value="ECO:0007669"/>
    <property type="project" value="UniProtKB-KW"/>
</dbReference>
<dbReference type="GO" id="GO:0018104">
    <property type="term" value="P:peptidoglycan-protein cross-linking"/>
    <property type="evidence" value="ECO:0007669"/>
    <property type="project" value="TreeGrafter"/>
</dbReference>